<dbReference type="Proteomes" id="UP001231616">
    <property type="component" value="Unassembled WGS sequence"/>
</dbReference>
<proteinExistence type="predicted"/>
<comment type="caution">
    <text evidence="1">The sequence shown here is derived from an EMBL/GenBank/DDBJ whole genome shotgun (WGS) entry which is preliminary data.</text>
</comment>
<sequence length="137" mass="16088">DGSIPKARMLQALGMSMHKIIIILIFSLFSYESRAYSAVDNIPNYETHEFQGPQEQNYSGMVYICVELSEKNNYAEDGEALLEKFRIASKISPEHSAKIRKDAQRWWASKPQNIDYKFFWDDMCEKPMQNMRDFFDL</sequence>
<accession>A0ABT9H3T7</accession>
<reference evidence="1 2" key="1">
    <citation type="submission" date="2023-08" db="EMBL/GenBank/DDBJ databases">
        <authorList>
            <person name="Joshi A."/>
            <person name="Thite S."/>
        </authorList>
    </citation>
    <scope>NUCLEOTIDE SEQUENCE [LARGE SCALE GENOMIC DNA]</scope>
    <source>
        <strain evidence="1 2">AC40</strain>
    </source>
</reference>
<protein>
    <submittedName>
        <fullName evidence="1">Uncharacterized protein</fullName>
    </submittedName>
</protein>
<keyword evidence="2" id="KW-1185">Reference proteome</keyword>
<name>A0ABT9H3T7_9GAMM</name>
<dbReference type="RefSeq" id="WP_305895208.1">
    <property type="nucleotide sequence ID" value="NZ_JAUZVZ010000047.1"/>
</dbReference>
<evidence type="ECO:0000313" key="1">
    <source>
        <dbReference type="EMBL" id="MDP4537972.1"/>
    </source>
</evidence>
<evidence type="ECO:0000313" key="2">
    <source>
        <dbReference type="Proteomes" id="UP001231616"/>
    </source>
</evidence>
<dbReference type="EMBL" id="JAUZVZ010000047">
    <property type="protein sequence ID" value="MDP4537972.1"/>
    <property type="molecule type" value="Genomic_DNA"/>
</dbReference>
<feature type="non-terminal residue" evidence="1">
    <location>
        <position position="1"/>
    </location>
</feature>
<gene>
    <name evidence="1" type="ORF">Q3O60_17465</name>
</gene>
<organism evidence="1 2">
    <name type="scientific">Alkalimonas collagenimarina</name>
    <dbReference type="NCBI Taxonomy" id="400390"/>
    <lineage>
        <taxon>Bacteria</taxon>
        <taxon>Pseudomonadati</taxon>
        <taxon>Pseudomonadota</taxon>
        <taxon>Gammaproteobacteria</taxon>
        <taxon>Alkalimonas</taxon>
    </lineage>
</organism>